<dbReference type="InterPro" id="IPR003439">
    <property type="entry name" value="ABC_transporter-like_ATP-bd"/>
</dbReference>
<evidence type="ECO:0000256" key="5">
    <source>
        <dbReference type="ARBA" id="ARBA00022840"/>
    </source>
</evidence>
<proteinExistence type="predicted"/>
<dbReference type="HOGENOM" id="CLU_000604_1_2_11"/>
<keyword evidence="5" id="KW-0067">ATP-binding</keyword>
<keyword evidence="7" id="KW-0472">Membrane</keyword>
<dbReference type="KEGG" id="jde:Jden_1138"/>
<evidence type="ECO:0000313" key="11">
    <source>
        <dbReference type="Proteomes" id="UP000000628"/>
    </source>
</evidence>
<organism evidence="10 11">
    <name type="scientific">Jonesia denitrificans (strain ATCC 14870 / DSM 20603 / BCRC 15368 / CIP 55.134 / JCM 11481 / NBRC 15587 / NCTC 10816 / Prevot 55134)</name>
    <name type="common">Listeria denitrificans</name>
    <dbReference type="NCBI Taxonomy" id="471856"/>
    <lineage>
        <taxon>Bacteria</taxon>
        <taxon>Bacillati</taxon>
        <taxon>Actinomycetota</taxon>
        <taxon>Actinomycetes</taxon>
        <taxon>Micrococcales</taxon>
        <taxon>Jonesiaceae</taxon>
        <taxon>Jonesia</taxon>
    </lineage>
</organism>
<dbReference type="InterPro" id="IPR050763">
    <property type="entry name" value="ABC_transporter_ATP-binding"/>
</dbReference>
<name>C7R3T7_JONDD</name>
<dbReference type="STRING" id="471856.Jden_1138"/>
<dbReference type="PROSITE" id="PS00211">
    <property type="entry name" value="ABC_TRANSPORTER_1"/>
    <property type="match status" value="1"/>
</dbReference>
<dbReference type="Proteomes" id="UP000000628">
    <property type="component" value="Chromosome"/>
</dbReference>
<dbReference type="SUPFAM" id="SSF52540">
    <property type="entry name" value="P-loop containing nucleoside triphosphate hydrolases"/>
    <property type="match status" value="1"/>
</dbReference>
<dbReference type="EMBL" id="CP001706">
    <property type="protein sequence ID" value="ACV08794.1"/>
    <property type="molecule type" value="Genomic_DNA"/>
</dbReference>
<dbReference type="PANTHER" id="PTHR42711">
    <property type="entry name" value="ABC TRANSPORTER ATP-BINDING PROTEIN"/>
    <property type="match status" value="1"/>
</dbReference>
<dbReference type="GO" id="GO:0005886">
    <property type="term" value="C:plasma membrane"/>
    <property type="evidence" value="ECO:0007669"/>
    <property type="project" value="UniProtKB-SubCell"/>
</dbReference>
<keyword evidence="8" id="KW-0046">Antibiotic resistance</keyword>
<comment type="subcellular location">
    <subcellularLocation>
        <location evidence="1">Cell membrane</location>
        <topology evidence="1">Peripheral membrane protein</topology>
    </subcellularLocation>
</comment>
<dbReference type="AlphaFoldDB" id="C7R3T7"/>
<dbReference type="GO" id="GO:0046677">
    <property type="term" value="P:response to antibiotic"/>
    <property type="evidence" value="ECO:0007669"/>
    <property type="project" value="UniProtKB-KW"/>
</dbReference>
<evidence type="ECO:0000256" key="7">
    <source>
        <dbReference type="ARBA" id="ARBA00023136"/>
    </source>
</evidence>
<evidence type="ECO:0000313" key="10">
    <source>
        <dbReference type="EMBL" id="ACV08794.1"/>
    </source>
</evidence>
<dbReference type="Gene3D" id="3.40.50.300">
    <property type="entry name" value="P-loop containing nucleotide triphosphate hydrolases"/>
    <property type="match status" value="1"/>
</dbReference>
<evidence type="ECO:0000256" key="3">
    <source>
        <dbReference type="ARBA" id="ARBA00022475"/>
    </source>
</evidence>
<keyword evidence="4" id="KW-0547">Nucleotide-binding</keyword>
<sequence length="311" mass="33777">MPRHHDDSAPALELHRVTKRYNGSPVVNDLTLMAQRGHVTAVLGPNGAGKTTTIEMCEGLRTPDHGDIRVLGLRPREDRSVLREQVGVMLQDGGLPTSVNGHTLLTHVSRFYADPWPVHDLVERLGLASFFTTSVRRLSGGQRQRIALAAALLGRPQLVFLDEPSAGLDPQSRHAVWDLIRALREQGTSVLLTTHLMDEAEALSDHVVIMDHGTVIAQGSPTQLTAHDASTITFTTATPLDTTVLHADTQITARPHPTLPATWTISQGASAQTLAALAQWCADRGVTLTSTTLGKRTLEDVFLDITGRHLR</sequence>
<keyword evidence="2" id="KW-0813">Transport</keyword>
<accession>C7R3T7</accession>
<feature type="domain" description="ABC transporter" evidence="9">
    <location>
        <begin position="12"/>
        <end position="237"/>
    </location>
</feature>
<dbReference type="InterPro" id="IPR017871">
    <property type="entry name" value="ABC_transporter-like_CS"/>
</dbReference>
<dbReference type="Pfam" id="PF00005">
    <property type="entry name" value="ABC_tran"/>
    <property type="match status" value="1"/>
</dbReference>
<evidence type="ECO:0000259" key="9">
    <source>
        <dbReference type="PROSITE" id="PS50893"/>
    </source>
</evidence>
<dbReference type="CDD" id="cd03230">
    <property type="entry name" value="ABC_DR_subfamily_A"/>
    <property type="match status" value="1"/>
</dbReference>
<dbReference type="RefSeq" id="WP_015771422.1">
    <property type="nucleotide sequence ID" value="NC_013174.1"/>
</dbReference>
<dbReference type="eggNOG" id="COG1131">
    <property type="taxonomic scope" value="Bacteria"/>
</dbReference>
<dbReference type="InterPro" id="IPR003593">
    <property type="entry name" value="AAA+_ATPase"/>
</dbReference>
<dbReference type="PROSITE" id="PS50893">
    <property type="entry name" value="ABC_TRANSPORTER_2"/>
    <property type="match status" value="1"/>
</dbReference>
<reference evidence="10 11" key="1">
    <citation type="journal article" date="2009" name="Stand. Genomic Sci.">
        <title>Complete genome sequence of Jonesia denitrificans type strain (Prevot 55134).</title>
        <authorList>
            <person name="Pukall R."/>
            <person name="Gehrich-Schroter G."/>
            <person name="Lapidus A."/>
            <person name="Nolan M."/>
            <person name="Glavina Del Rio T."/>
            <person name="Lucas S."/>
            <person name="Chen F."/>
            <person name="Tice H."/>
            <person name="Pitluck S."/>
            <person name="Cheng J.F."/>
            <person name="Copeland A."/>
            <person name="Saunders E."/>
            <person name="Brettin T."/>
            <person name="Detter J.C."/>
            <person name="Bruce D."/>
            <person name="Goodwin L."/>
            <person name="Pati A."/>
            <person name="Ivanova N."/>
            <person name="Mavromatis K."/>
            <person name="Ovchinnikova G."/>
            <person name="Chen A."/>
            <person name="Palaniappan K."/>
            <person name="Land M."/>
            <person name="Hauser L."/>
            <person name="Chang Y.J."/>
            <person name="Jeffries C.D."/>
            <person name="Chain P."/>
            <person name="Goker M."/>
            <person name="Bristow J."/>
            <person name="Eisen J.A."/>
            <person name="Markowitz V."/>
            <person name="Hugenholtz P."/>
            <person name="Kyrpides N.C."/>
            <person name="Klenk H.P."/>
            <person name="Han C."/>
        </authorList>
    </citation>
    <scope>NUCLEOTIDE SEQUENCE [LARGE SCALE GENOMIC DNA]</scope>
    <source>
        <strain evidence="11">ATCC 14870 / DSM 20603 / BCRC 15368 / CIP 55.134 / JCM 11481 / NBRC 15587 / NCTC 10816 / Prevot 55134</strain>
    </source>
</reference>
<dbReference type="InterPro" id="IPR027417">
    <property type="entry name" value="P-loop_NTPase"/>
</dbReference>
<dbReference type="SMART" id="SM00382">
    <property type="entry name" value="AAA"/>
    <property type="match status" value="1"/>
</dbReference>
<dbReference type="PANTHER" id="PTHR42711:SF16">
    <property type="entry name" value="ABC TRANSPORTER ATP-BINDING PROTEIN"/>
    <property type="match status" value="1"/>
</dbReference>
<evidence type="ECO:0000256" key="1">
    <source>
        <dbReference type="ARBA" id="ARBA00004202"/>
    </source>
</evidence>
<gene>
    <name evidence="10" type="ordered locus">Jden_1138</name>
</gene>
<dbReference type="GO" id="GO:0005524">
    <property type="term" value="F:ATP binding"/>
    <property type="evidence" value="ECO:0007669"/>
    <property type="project" value="UniProtKB-KW"/>
</dbReference>
<evidence type="ECO:0000256" key="8">
    <source>
        <dbReference type="ARBA" id="ARBA00023251"/>
    </source>
</evidence>
<dbReference type="FunFam" id="3.40.50.300:FF:000589">
    <property type="entry name" value="ABC transporter, ATP-binding subunit"/>
    <property type="match status" value="1"/>
</dbReference>
<keyword evidence="3" id="KW-1003">Cell membrane</keyword>
<keyword evidence="6" id="KW-1278">Translocase</keyword>
<evidence type="ECO:0000256" key="4">
    <source>
        <dbReference type="ARBA" id="ARBA00022741"/>
    </source>
</evidence>
<evidence type="ECO:0000256" key="6">
    <source>
        <dbReference type="ARBA" id="ARBA00022967"/>
    </source>
</evidence>
<protein>
    <submittedName>
        <fullName evidence="10">ABC transporter related</fullName>
    </submittedName>
</protein>
<evidence type="ECO:0000256" key="2">
    <source>
        <dbReference type="ARBA" id="ARBA00022448"/>
    </source>
</evidence>
<keyword evidence="11" id="KW-1185">Reference proteome</keyword>
<dbReference type="GO" id="GO:0016887">
    <property type="term" value="F:ATP hydrolysis activity"/>
    <property type="evidence" value="ECO:0007669"/>
    <property type="project" value="InterPro"/>
</dbReference>